<gene>
    <name evidence="2" type="ORF">MW046_14580</name>
</gene>
<feature type="region of interest" description="Disordered" evidence="1">
    <location>
        <begin position="1"/>
        <end position="42"/>
    </location>
</feature>
<sequence length="639" mass="70663">MSLAHEDPLEGYARNIGGSAGEGTHGGTAVQRPKEMPTRDDATDIVSTASELKKAVGTDDTVVYIDDTITLQTTEPIPVGSGVQLVGGFCDPTVSGRGPVIERDTYENTSGTSENPTFISRSNDEPPTLWGVSMRGPNTDLEYFEPTDLNDRVSTGIWSLDTSGTFEAIGCEFWGWTLAGIMLGATNVETDADVIRCTFHSNLMAGYGYGIEQYNGHLWCDRSFYDRNRHGVSGFGYPSESWVLTESVIGPNWISHAMDMHRLIQNRSAEWLDNQGYKHDRGGKYIHVRDCTFMNATSMQGSGVEGIVQRGLSVEGDEVWGCDFWHPSQPVAPGGPDDAYRVEARDSWEKFDAHDNAFDGPNRGFGAPRATVPGETGTTELDHNWHTISLNDTYRDPVVFVKPVTERGPQPCHTRLRNVGSESFDVRLEEWEYLDDKHVVERVSFIVAEDGAYRTNAGNQVVVGNVRTDTTFESVTFDSSFSDRPIVLTQSQTYNGSDAIITRNNNVTPHGVAVRLQEDEAHDNGHVIETVGYIAFERGTVELAGTTFEVGRTPNDVTHDWSRIRFQPPRNGTPVFLADVQTFDGSNPCHLRYRNLNQNGVDVRLQEERSVDDETIHVDETVGYVVSKSARTVETPSAN</sequence>
<keyword evidence="2" id="KW-0614">Plasmid</keyword>
<protein>
    <recommendedName>
        <fullName evidence="4">Right handed beta helix region</fullName>
    </recommendedName>
</protein>
<feature type="region of interest" description="Disordered" evidence="1">
    <location>
        <begin position="96"/>
        <end position="128"/>
    </location>
</feature>
<feature type="compositionally biased region" description="Basic and acidic residues" evidence="1">
    <location>
        <begin position="32"/>
        <end position="42"/>
    </location>
</feature>
<proteinExistence type="predicted"/>
<evidence type="ECO:0000313" key="2">
    <source>
        <dbReference type="EMBL" id="UPM44236.1"/>
    </source>
</evidence>
<organism evidence="2 3">
    <name type="scientific">Halocatena salina</name>
    <dbReference type="NCBI Taxonomy" id="2934340"/>
    <lineage>
        <taxon>Archaea</taxon>
        <taxon>Methanobacteriati</taxon>
        <taxon>Methanobacteriota</taxon>
        <taxon>Stenosarchaea group</taxon>
        <taxon>Halobacteria</taxon>
        <taxon>Halobacteriales</taxon>
        <taxon>Natronomonadaceae</taxon>
        <taxon>Halocatena</taxon>
    </lineage>
</organism>
<name>A0A8U0A5S8_9EURY</name>
<evidence type="ECO:0000313" key="3">
    <source>
        <dbReference type="Proteomes" id="UP000831768"/>
    </source>
</evidence>
<feature type="compositionally biased region" description="Polar residues" evidence="1">
    <location>
        <begin position="107"/>
        <end position="121"/>
    </location>
</feature>
<dbReference type="Proteomes" id="UP000831768">
    <property type="component" value="Plasmid unnamed1"/>
</dbReference>
<geneLocation type="plasmid" evidence="2 3">
    <name>unnamed1</name>
</geneLocation>
<accession>A0A8U0A5S8</accession>
<dbReference type="RefSeq" id="WP_247994890.1">
    <property type="nucleotide sequence ID" value="NZ_CP096020.1"/>
</dbReference>
<evidence type="ECO:0000256" key="1">
    <source>
        <dbReference type="SAM" id="MobiDB-lite"/>
    </source>
</evidence>
<reference evidence="2" key="1">
    <citation type="submission" date="2022-04" db="EMBL/GenBank/DDBJ databases">
        <title>Halocatena sp. nov., isolated from a salt lake.</title>
        <authorList>
            <person name="Cui H.-L."/>
        </authorList>
    </citation>
    <scope>NUCLEOTIDE SEQUENCE</scope>
    <source>
        <strain evidence="2">AD-1</strain>
        <plasmid evidence="2">unnamed1</plasmid>
    </source>
</reference>
<keyword evidence="3" id="KW-1185">Reference proteome</keyword>
<dbReference type="EMBL" id="CP096020">
    <property type="protein sequence ID" value="UPM44236.1"/>
    <property type="molecule type" value="Genomic_DNA"/>
</dbReference>
<dbReference type="KEGG" id="haad:MW046_14580"/>
<evidence type="ECO:0008006" key="4">
    <source>
        <dbReference type="Google" id="ProtNLM"/>
    </source>
</evidence>
<dbReference type="GeneID" id="71929297"/>
<dbReference type="AlphaFoldDB" id="A0A8U0A5S8"/>